<proteinExistence type="predicted"/>
<sequence length="75" mass="8725">MLVNTIARGHVKATVNSVPFALNRYATYESPLAKSRWDEGVTEFSIDDMTLRLDARDQDRLHPLLERFKIFLDCR</sequence>
<dbReference type="AlphaFoldDB" id="A0A5C6D4X9"/>
<dbReference type="Proteomes" id="UP000319143">
    <property type="component" value="Unassembled WGS sequence"/>
</dbReference>
<evidence type="ECO:0000313" key="2">
    <source>
        <dbReference type="Proteomes" id="UP000319143"/>
    </source>
</evidence>
<gene>
    <name evidence="1" type="ORF">Poly41_60630</name>
</gene>
<name>A0A5C6D4X9_9BACT</name>
<reference evidence="1 2" key="1">
    <citation type="submission" date="2019-02" db="EMBL/GenBank/DDBJ databases">
        <title>Deep-cultivation of Planctomycetes and their phenomic and genomic characterization uncovers novel biology.</title>
        <authorList>
            <person name="Wiegand S."/>
            <person name="Jogler M."/>
            <person name="Boedeker C."/>
            <person name="Pinto D."/>
            <person name="Vollmers J."/>
            <person name="Rivas-Marin E."/>
            <person name="Kohn T."/>
            <person name="Peeters S.H."/>
            <person name="Heuer A."/>
            <person name="Rast P."/>
            <person name="Oberbeckmann S."/>
            <person name="Bunk B."/>
            <person name="Jeske O."/>
            <person name="Meyerdierks A."/>
            <person name="Storesund J.E."/>
            <person name="Kallscheuer N."/>
            <person name="Luecker S."/>
            <person name="Lage O.M."/>
            <person name="Pohl T."/>
            <person name="Merkel B.J."/>
            <person name="Hornburger P."/>
            <person name="Mueller R.-W."/>
            <person name="Bruemmer F."/>
            <person name="Labrenz M."/>
            <person name="Spormann A.M."/>
            <person name="Op Den Camp H."/>
            <person name="Overmann J."/>
            <person name="Amann R."/>
            <person name="Jetten M.S.M."/>
            <person name="Mascher T."/>
            <person name="Medema M.H."/>
            <person name="Devos D.P."/>
            <person name="Kaster A.-K."/>
            <person name="Ovreas L."/>
            <person name="Rohde M."/>
            <person name="Galperin M.Y."/>
            <person name="Jogler C."/>
        </authorList>
    </citation>
    <scope>NUCLEOTIDE SEQUENCE [LARGE SCALE GENOMIC DNA]</scope>
    <source>
        <strain evidence="1 2">Poly41</strain>
    </source>
</reference>
<organism evidence="1 2">
    <name type="scientific">Novipirellula artificiosorum</name>
    <dbReference type="NCBI Taxonomy" id="2528016"/>
    <lineage>
        <taxon>Bacteria</taxon>
        <taxon>Pseudomonadati</taxon>
        <taxon>Planctomycetota</taxon>
        <taxon>Planctomycetia</taxon>
        <taxon>Pirellulales</taxon>
        <taxon>Pirellulaceae</taxon>
        <taxon>Novipirellula</taxon>
    </lineage>
</organism>
<evidence type="ECO:0000313" key="1">
    <source>
        <dbReference type="EMBL" id="TWU31828.1"/>
    </source>
</evidence>
<accession>A0A5C6D4X9</accession>
<dbReference type="EMBL" id="SJPV01000015">
    <property type="protein sequence ID" value="TWU31828.1"/>
    <property type="molecule type" value="Genomic_DNA"/>
</dbReference>
<protein>
    <submittedName>
        <fullName evidence="1">Uncharacterized protein</fullName>
    </submittedName>
</protein>
<comment type="caution">
    <text evidence="1">The sequence shown here is derived from an EMBL/GenBank/DDBJ whole genome shotgun (WGS) entry which is preliminary data.</text>
</comment>
<keyword evidence="2" id="KW-1185">Reference proteome</keyword>